<feature type="domain" description="HDOD" evidence="1">
    <location>
        <begin position="205"/>
        <end position="402"/>
    </location>
</feature>
<reference evidence="2" key="2">
    <citation type="submission" date="2020-09" db="EMBL/GenBank/DDBJ databases">
        <authorList>
            <person name="Sun Q."/>
            <person name="Kim S."/>
        </authorList>
    </citation>
    <scope>NUCLEOTIDE SEQUENCE</scope>
    <source>
        <strain evidence="2">KCTC 32182</strain>
    </source>
</reference>
<dbReference type="Pfam" id="PF08668">
    <property type="entry name" value="HDOD"/>
    <property type="match status" value="1"/>
</dbReference>
<evidence type="ECO:0000313" key="3">
    <source>
        <dbReference type="Proteomes" id="UP000645257"/>
    </source>
</evidence>
<protein>
    <recommendedName>
        <fullName evidence="1">HDOD domain-containing protein</fullName>
    </recommendedName>
</protein>
<dbReference type="AlphaFoldDB" id="A0A918NY10"/>
<dbReference type="Proteomes" id="UP000645257">
    <property type="component" value="Unassembled WGS sequence"/>
</dbReference>
<accession>A0A918NY10</accession>
<evidence type="ECO:0000259" key="1">
    <source>
        <dbReference type="PROSITE" id="PS51833"/>
    </source>
</evidence>
<dbReference type="PANTHER" id="PTHR33525">
    <property type="match status" value="1"/>
</dbReference>
<dbReference type="RefSeq" id="WP_189530234.1">
    <property type="nucleotide sequence ID" value="NZ_BMYX01000001.1"/>
</dbReference>
<sequence>MNDSNVRLSPDFSFAWQPVADQHQRVMAYEMLPGAAGDNLAHALAGLGAGRLLAHRRLIAPLSVEALSADCLGELACPGVVLHLMPGAAQAIAPDAESVVEEFCRQGVRFAIEPLTWLEQLPAHPLTDLVLARAEWLVLNAAGADLSSGMMLSLGRQFSGRRWYVRHIATPDMFDHCRSSTLSAKPMLFHGNFMGRPRSPHAMQVDPGQTRVMHIMRLLRSNADIQEIDHQFKLDTILLFKLLRFINSPINGLGRKVQTVGESLLLLGREPLFKWLSMLLYNSHRDDGYNISLLERSLVRARFMETATSVQMSPRDREEMFLTGIFSLLDRLLNLPLREAVGQLNLPAQVSEALCEGKGVHAPWLELSVRMEHAASERTLALTRNLGFEPREVCRLWFDALVWAQEVLAEGGMQSDLKSA</sequence>
<name>A0A918NY10_9NEIS</name>
<dbReference type="SUPFAM" id="SSF109604">
    <property type="entry name" value="HD-domain/PDEase-like"/>
    <property type="match status" value="1"/>
</dbReference>
<keyword evidence="3" id="KW-1185">Reference proteome</keyword>
<dbReference type="InterPro" id="IPR052340">
    <property type="entry name" value="RNase_Y/CdgJ"/>
</dbReference>
<comment type="caution">
    <text evidence="2">The sequence shown here is derived from an EMBL/GenBank/DDBJ whole genome shotgun (WGS) entry which is preliminary data.</text>
</comment>
<dbReference type="PANTHER" id="PTHR33525:SF4">
    <property type="entry name" value="CYCLIC DI-GMP PHOSPHODIESTERASE CDGJ"/>
    <property type="match status" value="1"/>
</dbReference>
<organism evidence="2 3">
    <name type="scientific">Paludibacterium paludis</name>
    <dbReference type="NCBI Taxonomy" id="1225769"/>
    <lineage>
        <taxon>Bacteria</taxon>
        <taxon>Pseudomonadati</taxon>
        <taxon>Pseudomonadota</taxon>
        <taxon>Betaproteobacteria</taxon>
        <taxon>Neisseriales</taxon>
        <taxon>Chromobacteriaceae</taxon>
        <taxon>Paludibacterium</taxon>
    </lineage>
</organism>
<reference evidence="2" key="1">
    <citation type="journal article" date="2014" name="Int. J. Syst. Evol. Microbiol.">
        <title>Complete genome sequence of Corynebacterium casei LMG S-19264T (=DSM 44701T), isolated from a smear-ripened cheese.</title>
        <authorList>
            <consortium name="US DOE Joint Genome Institute (JGI-PGF)"/>
            <person name="Walter F."/>
            <person name="Albersmeier A."/>
            <person name="Kalinowski J."/>
            <person name="Ruckert C."/>
        </authorList>
    </citation>
    <scope>NUCLEOTIDE SEQUENCE</scope>
    <source>
        <strain evidence="2">KCTC 32182</strain>
    </source>
</reference>
<dbReference type="EMBL" id="BMYX01000001">
    <property type="protein sequence ID" value="GGY03445.1"/>
    <property type="molecule type" value="Genomic_DNA"/>
</dbReference>
<dbReference type="Gene3D" id="1.10.3210.10">
    <property type="entry name" value="Hypothetical protein af1432"/>
    <property type="match status" value="1"/>
</dbReference>
<gene>
    <name evidence="2" type="ORF">GCM10011289_02180</name>
</gene>
<evidence type="ECO:0000313" key="2">
    <source>
        <dbReference type="EMBL" id="GGY03445.1"/>
    </source>
</evidence>
<dbReference type="InterPro" id="IPR013976">
    <property type="entry name" value="HDOD"/>
</dbReference>
<proteinExistence type="predicted"/>
<dbReference type="PROSITE" id="PS51833">
    <property type="entry name" value="HDOD"/>
    <property type="match status" value="1"/>
</dbReference>